<reference evidence="1 2" key="1">
    <citation type="journal article" date="2023" name="bioRxiv">
        <title>High-quality genome assemblies of four members of thePodospora anserinaspecies complex.</title>
        <authorList>
            <person name="Ament-Velasquez S.L."/>
            <person name="Vogan A.A."/>
            <person name="Wallerman O."/>
            <person name="Hartmann F."/>
            <person name="Gautier V."/>
            <person name="Silar P."/>
            <person name="Giraud T."/>
            <person name="Johannesson H."/>
        </authorList>
    </citation>
    <scope>NUCLEOTIDE SEQUENCE [LARGE SCALE GENOMIC DNA]</scope>
    <source>
        <strain evidence="1 2">CBS 415.72m</strain>
    </source>
</reference>
<gene>
    <name evidence="1" type="ORF">QC762_0018230</name>
</gene>
<dbReference type="RefSeq" id="XP_062749330.1">
    <property type="nucleotide sequence ID" value="XM_062883053.1"/>
</dbReference>
<proteinExistence type="predicted"/>
<dbReference type="GeneID" id="87902575"/>
<accession>A0ABR0GX80</accession>
<dbReference type="EMBL" id="JAFFHA010000001">
    <property type="protein sequence ID" value="KAK4660360.1"/>
    <property type="molecule type" value="Genomic_DNA"/>
</dbReference>
<evidence type="ECO:0000313" key="1">
    <source>
        <dbReference type="EMBL" id="KAK4660360.1"/>
    </source>
</evidence>
<comment type="caution">
    <text evidence="1">The sequence shown here is derived from an EMBL/GenBank/DDBJ whole genome shotgun (WGS) entry which is preliminary data.</text>
</comment>
<evidence type="ECO:0000313" key="2">
    <source>
        <dbReference type="Proteomes" id="UP001323405"/>
    </source>
</evidence>
<name>A0ABR0GX80_9PEZI</name>
<dbReference type="Proteomes" id="UP001323405">
    <property type="component" value="Unassembled WGS sequence"/>
</dbReference>
<keyword evidence="2" id="KW-1185">Reference proteome</keyword>
<protein>
    <submittedName>
        <fullName evidence="1">Uncharacterized protein</fullName>
    </submittedName>
</protein>
<sequence length="67" mass="7868">MQHLAVCFQRKLLRQHGPVLRQEVPDRVNVCASCHRRAYDWQCHDRTWGENAGRKSYLVSLFAVSRS</sequence>
<organism evidence="1 2">
    <name type="scientific">Podospora pseudocomata</name>
    <dbReference type="NCBI Taxonomy" id="2093779"/>
    <lineage>
        <taxon>Eukaryota</taxon>
        <taxon>Fungi</taxon>
        <taxon>Dikarya</taxon>
        <taxon>Ascomycota</taxon>
        <taxon>Pezizomycotina</taxon>
        <taxon>Sordariomycetes</taxon>
        <taxon>Sordariomycetidae</taxon>
        <taxon>Sordariales</taxon>
        <taxon>Podosporaceae</taxon>
        <taxon>Podospora</taxon>
    </lineage>
</organism>